<evidence type="ECO:0000313" key="1">
    <source>
        <dbReference type="EMBL" id="MBU9836375.1"/>
    </source>
</evidence>
<gene>
    <name evidence="1" type="ORF">J1786_16340</name>
</gene>
<keyword evidence="2" id="KW-1185">Reference proteome</keyword>
<protein>
    <recommendedName>
        <fullName evidence="3">Lipoprotein</fullName>
    </recommendedName>
</protein>
<proteinExistence type="predicted"/>
<organism evidence="1 2">
    <name type="scientific">Rahnella perminowiae</name>
    <dbReference type="NCBI Taxonomy" id="2816244"/>
    <lineage>
        <taxon>Bacteria</taxon>
        <taxon>Pseudomonadati</taxon>
        <taxon>Pseudomonadota</taxon>
        <taxon>Gammaproteobacteria</taxon>
        <taxon>Enterobacterales</taxon>
        <taxon>Yersiniaceae</taxon>
        <taxon>Rahnella</taxon>
    </lineage>
</organism>
<dbReference type="EMBL" id="JAFMOU010000070">
    <property type="protein sequence ID" value="MBU9836375.1"/>
    <property type="molecule type" value="Genomic_DNA"/>
</dbReference>
<accession>A0ABS6L3E5</accession>
<reference evidence="1 2" key="1">
    <citation type="submission" date="2021-03" db="EMBL/GenBank/DDBJ databases">
        <title>Five novel Rahnella species.</title>
        <authorList>
            <person name="Brady C."/>
            <person name="Asselin J."/>
            <person name="Beer S."/>
            <person name="Bruberg M.B."/>
            <person name="Crampton B."/>
            <person name="Venter S."/>
            <person name="Arnold D."/>
            <person name="Denman S."/>
        </authorList>
    </citation>
    <scope>NUCLEOTIDE SEQUENCE [LARGE SCALE GENOMIC DNA]</scope>
    <source>
        <strain evidence="1 2">L72c</strain>
    </source>
</reference>
<comment type="caution">
    <text evidence="1">The sequence shown here is derived from an EMBL/GenBank/DDBJ whole genome shotgun (WGS) entry which is preliminary data.</text>
</comment>
<name>A0ABS6L3E5_9GAMM</name>
<evidence type="ECO:0000313" key="2">
    <source>
        <dbReference type="Proteomes" id="UP000699865"/>
    </source>
</evidence>
<dbReference type="Proteomes" id="UP000699865">
    <property type="component" value="Unassembled WGS sequence"/>
</dbReference>
<sequence>MNSLNKNYALLLFIVLLYGCDNTPDRTLSPPQNAKWVDVVFTLPADTVLLPMEVLYRSDKCKTVRYNSSNEPHDIPGYNDFEKPFGQQGTSNIWRTHIAIDGGGPCLWQLNSIKVSFKIADGNPLVKGKEVFATNYIFDFDDYGFSDGYGTGKAKESRGELHIKTDFFPRIFINHMFEKTSLRFFGGDTDYEKWSRRYKLQDTEKILIEPIIHMNKIIILESPNPPPGMITLTYPDGSVEKTQPMEPDYEKLLSMK</sequence>
<evidence type="ECO:0008006" key="3">
    <source>
        <dbReference type="Google" id="ProtNLM"/>
    </source>
</evidence>
<dbReference type="RefSeq" id="WP_217138781.1">
    <property type="nucleotide sequence ID" value="NZ_JAFMOU010000070.1"/>
</dbReference>
<dbReference type="PROSITE" id="PS51257">
    <property type="entry name" value="PROKAR_LIPOPROTEIN"/>
    <property type="match status" value="1"/>
</dbReference>